<evidence type="ECO:0000313" key="3">
    <source>
        <dbReference type="Proteomes" id="UP001055439"/>
    </source>
</evidence>
<gene>
    <name evidence="2" type="ORF">MUK42_10162</name>
</gene>
<sequence>MLLKDQSTFCRIAFHPFDEIPPSPRASPPACSTNSPSPRPPANPTTRRGSLVCALYSWLFRLIDAPRLADCEPDEFEKLCTKCEGEAQANMIVSVHLLHLCYVVSSEILDLSMYQPCHCPRRQGIDDVEICIIDLIMLCHLTNGNIYIKSGPIYSSWNVDPLCCSQDHVLSTLNCFTCSKIE</sequence>
<reference evidence="2" key="1">
    <citation type="submission" date="2022-05" db="EMBL/GenBank/DDBJ databases">
        <title>The Musa troglodytarum L. genome provides insights into the mechanism of non-climacteric behaviour and enrichment of carotenoids.</title>
        <authorList>
            <person name="Wang J."/>
        </authorList>
    </citation>
    <scope>NUCLEOTIDE SEQUENCE</scope>
    <source>
        <tissue evidence="2">Leaf</tissue>
    </source>
</reference>
<proteinExistence type="predicted"/>
<accession>A0A9E7EBI1</accession>
<keyword evidence="3" id="KW-1185">Reference proteome</keyword>
<organism evidence="2 3">
    <name type="scientific">Musa troglodytarum</name>
    <name type="common">fe'i banana</name>
    <dbReference type="NCBI Taxonomy" id="320322"/>
    <lineage>
        <taxon>Eukaryota</taxon>
        <taxon>Viridiplantae</taxon>
        <taxon>Streptophyta</taxon>
        <taxon>Embryophyta</taxon>
        <taxon>Tracheophyta</taxon>
        <taxon>Spermatophyta</taxon>
        <taxon>Magnoliopsida</taxon>
        <taxon>Liliopsida</taxon>
        <taxon>Zingiberales</taxon>
        <taxon>Musaceae</taxon>
        <taxon>Musa</taxon>
    </lineage>
</organism>
<dbReference type="Proteomes" id="UP001055439">
    <property type="component" value="Chromosome 1"/>
</dbReference>
<feature type="region of interest" description="Disordered" evidence="1">
    <location>
        <begin position="20"/>
        <end position="47"/>
    </location>
</feature>
<evidence type="ECO:0000313" key="2">
    <source>
        <dbReference type="EMBL" id="URD73928.1"/>
    </source>
</evidence>
<evidence type="ECO:0000256" key="1">
    <source>
        <dbReference type="SAM" id="MobiDB-lite"/>
    </source>
</evidence>
<protein>
    <submittedName>
        <fullName evidence="2">Uncharacterized protein</fullName>
    </submittedName>
</protein>
<dbReference type="AlphaFoldDB" id="A0A9E7EBI1"/>
<dbReference type="EMBL" id="CP097502">
    <property type="protein sequence ID" value="URD73928.1"/>
    <property type="molecule type" value="Genomic_DNA"/>
</dbReference>
<name>A0A9E7EBI1_9LILI</name>